<dbReference type="InterPro" id="IPR027417">
    <property type="entry name" value="P-loop_NTPase"/>
</dbReference>
<proteinExistence type="inferred from homology"/>
<dbReference type="SUPFAM" id="SSF52540">
    <property type="entry name" value="P-loop containing nucleoside triphosphate hydrolases"/>
    <property type="match status" value="1"/>
</dbReference>
<keyword evidence="9" id="KW-0472">Membrane</keyword>
<evidence type="ECO:0000256" key="1">
    <source>
        <dbReference type="ARBA" id="ARBA00002579"/>
    </source>
</evidence>
<sequence length="233" mass="25284">MIEFQQVYKSYGRGIDTLADVNFGIAAGEFVFVSGPSGAGKSTLLKLISGLDVPTRGTILVNGQNVGKLPGRARPYFRRAVGTILQDVHLLQDRNAFENVLFPLIVTGHSRSAAEKRARAAIDKVGLANKDKLRPQELSGGDQQRLAIARAIVNRPALLIVDEPTANLDRDSAQRIADVFRDFNQVGVTTVIATHDESLIDDYAHRVLHIEGGRLTDLGARTPRASRSHGARA</sequence>
<dbReference type="Pfam" id="PF00005">
    <property type="entry name" value="ABC_tran"/>
    <property type="match status" value="1"/>
</dbReference>
<keyword evidence="8" id="KW-0029">Amino-acid transport</keyword>
<accession>A0A7Y9IR29</accession>
<dbReference type="InterPro" id="IPR015854">
    <property type="entry name" value="ABC_transpr_LolD-like"/>
</dbReference>
<evidence type="ECO:0000313" key="12">
    <source>
        <dbReference type="Proteomes" id="UP000542125"/>
    </source>
</evidence>
<name>A0A7Y9IR29_9BURK</name>
<dbReference type="Gene3D" id="3.40.50.300">
    <property type="entry name" value="P-loop containing nucleotide triphosphate hydrolases"/>
    <property type="match status" value="1"/>
</dbReference>
<dbReference type="GO" id="GO:0016887">
    <property type="term" value="F:ATP hydrolysis activity"/>
    <property type="evidence" value="ECO:0007669"/>
    <property type="project" value="InterPro"/>
</dbReference>
<evidence type="ECO:0000256" key="2">
    <source>
        <dbReference type="ARBA" id="ARBA00005417"/>
    </source>
</evidence>
<feature type="domain" description="ABC transporter" evidence="10">
    <location>
        <begin position="2"/>
        <end position="233"/>
    </location>
</feature>
<dbReference type="InterPro" id="IPR017871">
    <property type="entry name" value="ABC_transporter-like_CS"/>
</dbReference>
<keyword evidence="4" id="KW-1003">Cell membrane</keyword>
<dbReference type="FunFam" id="3.40.50.300:FF:000056">
    <property type="entry name" value="Cell division ATP-binding protein FtsE"/>
    <property type="match status" value="1"/>
</dbReference>
<keyword evidence="8" id="KW-0813">Transport</keyword>
<dbReference type="PROSITE" id="PS00211">
    <property type="entry name" value="ABC_TRANSPORTER_1"/>
    <property type="match status" value="1"/>
</dbReference>
<dbReference type="GO" id="GO:0005886">
    <property type="term" value="C:plasma membrane"/>
    <property type="evidence" value="ECO:0007669"/>
    <property type="project" value="TreeGrafter"/>
</dbReference>
<dbReference type="GO" id="GO:0005524">
    <property type="term" value="F:ATP binding"/>
    <property type="evidence" value="ECO:0007669"/>
    <property type="project" value="UniProtKB-KW"/>
</dbReference>
<dbReference type="GO" id="GO:0051301">
    <property type="term" value="P:cell division"/>
    <property type="evidence" value="ECO:0007669"/>
    <property type="project" value="UniProtKB-KW"/>
</dbReference>
<evidence type="ECO:0000256" key="7">
    <source>
        <dbReference type="ARBA" id="ARBA00022967"/>
    </source>
</evidence>
<dbReference type="InterPro" id="IPR003593">
    <property type="entry name" value="AAA+_ATPase"/>
</dbReference>
<comment type="function">
    <text evidence="1">Part of the ABC transporter FtsEX involved in cellular division. Important for assembly or stability of the septal ring.</text>
</comment>
<protein>
    <recommendedName>
        <fullName evidence="3">Cell division ATP-binding protein FtsE</fullName>
    </recommendedName>
</protein>
<dbReference type="AlphaFoldDB" id="A0A7Y9IR29"/>
<dbReference type="RefSeq" id="WP_179582166.1">
    <property type="nucleotide sequence ID" value="NZ_JACBYR010000001.1"/>
</dbReference>
<dbReference type="PANTHER" id="PTHR24220">
    <property type="entry name" value="IMPORT ATP-BINDING PROTEIN"/>
    <property type="match status" value="1"/>
</dbReference>
<keyword evidence="11" id="KW-0131">Cell cycle</keyword>
<dbReference type="GO" id="GO:0006865">
    <property type="term" value="P:amino acid transport"/>
    <property type="evidence" value="ECO:0007669"/>
    <property type="project" value="UniProtKB-KW"/>
</dbReference>
<dbReference type="EMBL" id="JACBYR010000001">
    <property type="protein sequence ID" value="NYE80749.1"/>
    <property type="molecule type" value="Genomic_DNA"/>
</dbReference>
<dbReference type="Proteomes" id="UP000542125">
    <property type="component" value="Unassembled WGS sequence"/>
</dbReference>
<dbReference type="PROSITE" id="PS50893">
    <property type="entry name" value="ABC_TRANSPORTER_2"/>
    <property type="match status" value="1"/>
</dbReference>
<dbReference type="PANTHER" id="PTHR24220:SF470">
    <property type="entry name" value="CELL DIVISION ATP-BINDING PROTEIN FTSE"/>
    <property type="match status" value="1"/>
</dbReference>
<keyword evidence="7" id="KW-1278">Translocase</keyword>
<dbReference type="InterPro" id="IPR003439">
    <property type="entry name" value="ABC_transporter-like_ATP-bd"/>
</dbReference>
<evidence type="ECO:0000313" key="11">
    <source>
        <dbReference type="EMBL" id="NYE80749.1"/>
    </source>
</evidence>
<evidence type="ECO:0000256" key="9">
    <source>
        <dbReference type="ARBA" id="ARBA00023136"/>
    </source>
</evidence>
<evidence type="ECO:0000256" key="6">
    <source>
        <dbReference type="ARBA" id="ARBA00022840"/>
    </source>
</evidence>
<evidence type="ECO:0000256" key="4">
    <source>
        <dbReference type="ARBA" id="ARBA00022475"/>
    </source>
</evidence>
<keyword evidence="5" id="KW-0547">Nucleotide-binding</keyword>
<dbReference type="GO" id="GO:0022857">
    <property type="term" value="F:transmembrane transporter activity"/>
    <property type="evidence" value="ECO:0007669"/>
    <property type="project" value="TreeGrafter"/>
</dbReference>
<keyword evidence="6 11" id="KW-0067">ATP-binding</keyword>
<comment type="similarity">
    <text evidence="2">Belongs to the ABC transporter superfamily.</text>
</comment>
<reference evidence="11 12" key="1">
    <citation type="submission" date="2020-07" db="EMBL/GenBank/DDBJ databases">
        <title>Genomic Encyclopedia of Type Strains, Phase IV (KMG-V): Genome sequencing to study the core and pangenomes of soil and plant-associated prokaryotes.</title>
        <authorList>
            <person name="Whitman W."/>
        </authorList>
    </citation>
    <scope>NUCLEOTIDE SEQUENCE [LARGE SCALE GENOMIC DNA]</scope>
    <source>
        <strain evidence="11 12">SAS40</strain>
    </source>
</reference>
<comment type="caution">
    <text evidence="11">The sequence shown here is derived from an EMBL/GenBank/DDBJ whole genome shotgun (WGS) entry which is preliminary data.</text>
</comment>
<evidence type="ECO:0000256" key="8">
    <source>
        <dbReference type="ARBA" id="ARBA00022970"/>
    </source>
</evidence>
<evidence type="ECO:0000259" key="10">
    <source>
        <dbReference type="PROSITE" id="PS50893"/>
    </source>
</evidence>
<keyword evidence="12" id="KW-1185">Reference proteome</keyword>
<keyword evidence="11" id="KW-0132">Cell division</keyword>
<evidence type="ECO:0000256" key="5">
    <source>
        <dbReference type="ARBA" id="ARBA00022741"/>
    </source>
</evidence>
<evidence type="ECO:0000256" key="3">
    <source>
        <dbReference type="ARBA" id="ARBA00020019"/>
    </source>
</evidence>
<dbReference type="SMART" id="SM00382">
    <property type="entry name" value="AAA"/>
    <property type="match status" value="1"/>
</dbReference>
<organism evidence="11 12">
    <name type="scientific">Pigmentiphaga litoralis</name>
    <dbReference type="NCBI Taxonomy" id="516702"/>
    <lineage>
        <taxon>Bacteria</taxon>
        <taxon>Pseudomonadati</taxon>
        <taxon>Pseudomonadota</taxon>
        <taxon>Betaproteobacteria</taxon>
        <taxon>Burkholderiales</taxon>
        <taxon>Alcaligenaceae</taxon>
        <taxon>Pigmentiphaga</taxon>
    </lineage>
</organism>
<gene>
    <name evidence="11" type="ORF">FHW18_000020</name>
</gene>